<keyword evidence="4" id="KW-0233">DNA recombination</keyword>
<keyword evidence="3 5" id="KW-0238">DNA-binding</keyword>
<protein>
    <submittedName>
        <fullName evidence="9">Tyrosine-type recombinase/integrase</fullName>
    </submittedName>
</protein>
<dbReference type="PROSITE" id="PS51900">
    <property type="entry name" value="CB"/>
    <property type="match status" value="1"/>
</dbReference>
<evidence type="ECO:0000313" key="10">
    <source>
        <dbReference type="Proteomes" id="UP001628281"/>
    </source>
</evidence>
<dbReference type="Gene3D" id="1.10.150.130">
    <property type="match status" value="1"/>
</dbReference>
<evidence type="ECO:0000256" key="4">
    <source>
        <dbReference type="ARBA" id="ARBA00023172"/>
    </source>
</evidence>
<dbReference type="PANTHER" id="PTHR30629">
    <property type="entry name" value="PROPHAGE INTEGRASE"/>
    <property type="match status" value="1"/>
</dbReference>
<evidence type="ECO:0000256" key="5">
    <source>
        <dbReference type="PROSITE-ProRule" id="PRU01248"/>
    </source>
</evidence>
<evidence type="ECO:0000259" key="8">
    <source>
        <dbReference type="PROSITE" id="PS51900"/>
    </source>
</evidence>
<dbReference type="InterPro" id="IPR011010">
    <property type="entry name" value="DNA_brk_join_enz"/>
</dbReference>
<sequence>MPKLTKKLIDATPTPPPGSKPLILNDSDLKGLSIRIMPTGQRSFMLYYRTGSHKERRPKLGDYPTLTPEKARDIARDMLAEVRRGGDPSLQRQDERKAATLAEFSTRFMSEHIDAKRKRRTAEEYQRLLDKHILPFLGKQRVADIDRAAVTKLHHKLRATPYQANRVLAVLSKIFNLAERWGVRPDGSNPCRHVEKYAERKVERFLSDVELRVLGETLTAIGDERTAPSTAIAAVRLLVFTGCRLNEIVTLQWDHVDLANGCLRLPDSKTGAKLVHLNAPARDVLMNLPRVPDNPYVIAGSGEGKYLQGMEKIWQRVRNQATVILWAAAPESAPGKLVMDLRERLKRLPTYTEIIAEAGKMGLKLPAGLTDVRLHDLRHSFASVGAAAGMALPIIGKLLGHTQAATTHRYAHLSADPLRHANDAIGQRIADVMFGKLKNNVSVIKGG</sequence>
<keyword evidence="2" id="KW-0229">DNA integration</keyword>
<dbReference type="InterPro" id="IPR010998">
    <property type="entry name" value="Integrase_recombinase_N"/>
</dbReference>
<dbReference type="InterPro" id="IPR044068">
    <property type="entry name" value="CB"/>
</dbReference>
<dbReference type="InterPro" id="IPR013762">
    <property type="entry name" value="Integrase-like_cat_sf"/>
</dbReference>
<organism evidence="9 10">
    <name type="scientific">Azospirillum argentinense</name>
    <dbReference type="NCBI Taxonomy" id="2970906"/>
    <lineage>
        <taxon>Bacteria</taxon>
        <taxon>Pseudomonadati</taxon>
        <taxon>Pseudomonadota</taxon>
        <taxon>Alphaproteobacteria</taxon>
        <taxon>Rhodospirillales</taxon>
        <taxon>Azospirillaceae</taxon>
        <taxon>Azospirillum</taxon>
    </lineage>
</organism>
<dbReference type="SUPFAM" id="SSF56349">
    <property type="entry name" value="DNA breaking-rejoining enzymes"/>
    <property type="match status" value="1"/>
</dbReference>
<dbReference type="Pfam" id="PF14659">
    <property type="entry name" value="Phage_int_SAM_3"/>
    <property type="match status" value="1"/>
</dbReference>
<feature type="region of interest" description="Disordered" evidence="6">
    <location>
        <begin position="1"/>
        <end position="22"/>
    </location>
</feature>
<feature type="domain" description="Core-binding (CB)" evidence="8">
    <location>
        <begin position="99"/>
        <end position="179"/>
    </location>
</feature>
<accession>A0ABW8VFP9</accession>
<evidence type="ECO:0000256" key="6">
    <source>
        <dbReference type="SAM" id="MobiDB-lite"/>
    </source>
</evidence>
<comment type="caution">
    <text evidence="9">The sequence shown here is derived from an EMBL/GenBank/DDBJ whole genome shotgun (WGS) entry which is preliminary data.</text>
</comment>
<comment type="similarity">
    <text evidence="1">Belongs to the 'phage' integrase family.</text>
</comment>
<name>A0ABW8VFP9_9PROT</name>
<dbReference type="EMBL" id="JBJLSN010000042">
    <property type="protein sequence ID" value="MFL7904151.1"/>
    <property type="molecule type" value="Genomic_DNA"/>
</dbReference>
<dbReference type="PANTHER" id="PTHR30629:SF2">
    <property type="entry name" value="PROPHAGE INTEGRASE INTS-RELATED"/>
    <property type="match status" value="1"/>
</dbReference>
<keyword evidence="10" id="KW-1185">Reference proteome</keyword>
<dbReference type="InterPro" id="IPR038488">
    <property type="entry name" value="Integrase_DNA-bd_sf"/>
</dbReference>
<evidence type="ECO:0000259" key="7">
    <source>
        <dbReference type="PROSITE" id="PS51898"/>
    </source>
</evidence>
<evidence type="ECO:0000313" key="9">
    <source>
        <dbReference type="EMBL" id="MFL7904151.1"/>
    </source>
</evidence>
<dbReference type="Pfam" id="PF00589">
    <property type="entry name" value="Phage_integrase"/>
    <property type="match status" value="1"/>
</dbReference>
<dbReference type="Gene3D" id="3.30.160.390">
    <property type="entry name" value="Integrase, DNA-binding domain"/>
    <property type="match status" value="1"/>
</dbReference>
<gene>
    <name evidence="9" type="ORF">ACJ41P_23670</name>
</gene>
<dbReference type="Proteomes" id="UP001628281">
    <property type="component" value="Unassembled WGS sequence"/>
</dbReference>
<reference evidence="9 10" key="1">
    <citation type="submission" date="2024-11" db="EMBL/GenBank/DDBJ databases">
        <title>Draft genome sequences of two bacteria associated to sugarcane roots in Colombia.</title>
        <authorList>
            <person name="Pardo-Diaz S."/>
            <person name="Masmela-Mendoza J."/>
            <person name="Delgadillo-Duran P."/>
            <person name="Bautista E.J."/>
            <person name="Rojas-Tapias D.F."/>
        </authorList>
    </citation>
    <scope>NUCLEOTIDE SEQUENCE [LARGE SCALE GENOMIC DNA]</scope>
    <source>
        <strain evidence="9 10">Ap18</strain>
    </source>
</reference>
<evidence type="ECO:0000256" key="1">
    <source>
        <dbReference type="ARBA" id="ARBA00008857"/>
    </source>
</evidence>
<dbReference type="InterPro" id="IPR004107">
    <property type="entry name" value="Integrase_SAM-like_N"/>
</dbReference>
<dbReference type="InterPro" id="IPR002104">
    <property type="entry name" value="Integrase_catalytic"/>
</dbReference>
<dbReference type="Pfam" id="PF13356">
    <property type="entry name" value="Arm-DNA-bind_3"/>
    <property type="match status" value="1"/>
</dbReference>
<dbReference type="InterPro" id="IPR050808">
    <property type="entry name" value="Phage_Integrase"/>
</dbReference>
<dbReference type="RefSeq" id="WP_407825208.1">
    <property type="nucleotide sequence ID" value="NZ_JBJLSN010000042.1"/>
</dbReference>
<dbReference type="InterPro" id="IPR025166">
    <property type="entry name" value="Integrase_DNA_bind_dom"/>
</dbReference>
<dbReference type="CDD" id="cd00796">
    <property type="entry name" value="INT_Rci_Hp1_C"/>
    <property type="match status" value="1"/>
</dbReference>
<feature type="domain" description="Tyr recombinase" evidence="7">
    <location>
        <begin position="200"/>
        <end position="423"/>
    </location>
</feature>
<evidence type="ECO:0000256" key="3">
    <source>
        <dbReference type="ARBA" id="ARBA00023125"/>
    </source>
</evidence>
<dbReference type="PROSITE" id="PS51898">
    <property type="entry name" value="TYR_RECOMBINASE"/>
    <property type="match status" value="1"/>
</dbReference>
<evidence type="ECO:0000256" key="2">
    <source>
        <dbReference type="ARBA" id="ARBA00022908"/>
    </source>
</evidence>
<proteinExistence type="inferred from homology"/>
<dbReference type="Gene3D" id="1.10.443.10">
    <property type="entry name" value="Intergrase catalytic core"/>
    <property type="match status" value="1"/>
</dbReference>